<evidence type="ECO:0000313" key="1">
    <source>
        <dbReference type="EMBL" id="VDL87331.1"/>
    </source>
</evidence>
<reference evidence="3" key="1">
    <citation type="submission" date="2017-02" db="UniProtKB">
        <authorList>
            <consortium name="WormBaseParasite"/>
        </authorList>
    </citation>
    <scope>IDENTIFICATION</scope>
</reference>
<evidence type="ECO:0000313" key="2">
    <source>
        <dbReference type="Proteomes" id="UP000271162"/>
    </source>
</evidence>
<dbReference type="Proteomes" id="UP000271162">
    <property type="component" value="Unassembled WGS sequence"/>
</dbReference>
<dbReference type="AlphaFoldDB" id="A0A0N4YYZ7"/>
<reference evidence="1 2" key="2">
    <citation type="submission" date="2018-11" db="EMBL/GenBank/DDBJ databases">
        <authorList>
            <consortium name="Pathogen Informatics"/>
        </authorList>
    </citation>
    <scope>NUCLEOTIDE SEQUENCE [LARGE SCALE GENOMIC DNA]</scope>
</reference>
<organism evidence="3">
    <name type="scientific">Nippostrongylus brasiliensis</name>
    <name type="common">Rat hookworm</name>
    <dbReference type="NCBI Taxonomy" id="27835"/>
    <lineage>
        <taxon>Eukaryota</taxon>
        <taxon>Metazoa</taxon>
        <taxon>Ecdysozoa</taxon>
        <taxon>Nematoda</taxon>
        <taxon>Chromadorea</taxon>
        <taxon>Rhabditida</taxon>
        <taxon>Rhabditina</taxon>
        <taxon>Rhabditomorpha</taxon>
        <taxon>Strongyloidea</taxon>
        <taxon>Heligmosomidae</taxon>
        <taxon>Nippostrongylus</taxon>
    </lineage>
</organism>
<evidence type="ECO:0000313" key="3">
    <source>
        <dbReference type="WBParaSite" id="NBR_0002246901-mRNA-1"/>
    </source>
</evidence>
<sequence length="63" mass="6846">MDLATAQMARMRKTVHIPVVRLINGNATSTNGTVSPVLLSTNDATTSPTVLMDPTRRIVLQIR</sequence>
<gene>
    <name evidence="1" type="ORF">NBR_LOCUS22470</name>
</gene>
<accession>A0A0N4YYZ7</accession>
<protein>
    <submittedName>
        <fullName evidence="3">Lipoprotein</fullName>
    </submittedName>
</protein>
<proteinExistence type="predicted"/>
<dbReference type="EMBL" id="UYSL01028136">
    <property type="protein sequence ID" value="VDL87331.1"/>
    <property type="molecule type" value="Genomic_DNA"/>
</dbReference>
<name>A0A0N4YYZ7_NIPBR</name>
<dbReference type="WBParaSite" id="NBR_0002246901-mRNA-1">
    <property type="protein sequence ID" value="NBR_0002246901-mRNA-1"/>
    <property type="gene ID" value="NBR_0002246901"/>
</dbReference>
<keyword evidence="2" id="KW-1185">Reference proteome</keyword>